<dbReference type="Gene3D" id="3.90.79.10">
    <property type="entry name" value="Nucleoside Triphosphate Pyrophosphohydrolase"/>
    <property type="match status" value="1"/>
</dbReference>
<evidence type="ECO:0000313" key="2">
    <source>
        <dbReference type="EMBL" id="KAK8068184.1"/>
    </source>
</evidence>
<dbReference type="Pfam" id="PF00293">
    <property type="entry name" value="NUDIX"/>
    <property type="match status" value="1"/>
</dbReference>
<gene>
    <name evidence="2" type="ORF">PG996_007296</name>
</gene>
<dbReference type="InterPro" id="IPR000086">
    <property type="entry name" value="NUDIX_hydrolase_dom"/>
</dbReference>
<proteinExistence type="predicted"/>
<dbReference type="PROSITE" id="PS51462">
    <property type="entry name" value="NUDIX"/>
    <property type="match status" value="1"/>
</dbReference>
<dbReference type="InterPro" id="IPR015797">
    <property type="entry name" value="NUDIX_hydrolase-like_dom_sf"/>
</dbReference>
<accession>A0ABR1VAF0</accession>
<name>A0ABR1VAF0_9PEZI</name>
<dbReference type="EMBL" id="JAQQWM010000004">
    <property type="protein sequence ID" value="KAK8068184.1"/>
    <property type="molecule type" value="Genomic_DNA"/>
</dbReference>
<evidence type="ECO:0000259" key="1">
    <source>
        <dbReference type="PROSITE" id="PS51462"/>
    </source>
</evidence>
<feature type="domain" description="Nudix hydrolase" evidence="1">
    <location>
        <begin position="1"/>
        <end position="101"/>
    </location>
</feature>
<comment type="caution">
    <text evidence="2">The sequence shown here is derived from an EMBL/GenBank/DDBJ whole genome shotgun (WGS) entry which is preliminary data.</text>
</comment>
<keyword evidence="3" id="KW-1185">Reference proteome</keyword>
<protein>
    <recommendedName>
        <fullName evidence="1">Nudix hydrolase domain-containing protein</fullName>
    </recommendedName>
</protein>
<sequence length="105" mass="11703">MPGGKVDETDATIGHAIAREVLEESNLQVRAVLKPLSVFTYTTASAAGTRNVVQLSYVVQVEDAEFRVNPEEHTEGVWADREMVEELEITKDMKDLIVEALEMKL</sequence>
<reference evidence="2 3" key="1">
    <citation type="submission" date="2023-01" db="EMBL/GenBank/DDBJ databases">
        <title>Analysis of 21 Apiospora genomes using comparative genomics revels a genus with tremendous synthesis potential of carbohydrate active enzymes and secondary metabolites.</title>
        <authorList>
            <person name="Sorensen T."/>
        </authorList>
    </citation>
    <scope>NUCLEOTIDE SEQUENCE [LARGE SCALE GENOMIC DNA]</scope>
    <source>
        <strain evidence="2 3">CBS 83171</strain>
    </source>
</reference>
<dbReference type="Proteomes" id="UP001446871">
    <property type="component" value="Unassembled WGS sequence"/>
</dbReference>
<evidence type="ECO:0000313" key="3">
    <source>
        <dbReference type="Proteomes" id="UP001446871"/>
    </source>
</evidence>
<organism evidence="2 3">
    <name type="scientific">Apiospora saccharicola</name>
    <dbReference type="NCBI Taxonomy" id="335842"/>
    <lineage>
        <taxon>Eukaryota</taxon>
        <taxon>Fungi</taxon>
        <taxon>Dikarya</taxon>
        <taxon>Ascomycota</taxon>
        <taxon>Pezizomycotina</taxon>
        <taxon>Sordariomycetes</taxon>
        <taxon>Xylariomycetidae</taxon>
        <taxon>Amphisphaeriales</taxon>
        <taxon>Apiosporaceae</taxon>
        <taxon>Apiospora</taxon>
    </lineage>
</organism>
<dbReference type="SUPFAM" id="SSF55811">
    <property type="entry name" value="Nudix"/>
    <property type="match status" value="1"/>
</dbReference>